<keyword evidence="2" id="KW-1185">Reference proteome</keyword>
<organism evidence="2 3">
    <name type="scientific">Romanomermis culicivorax</name>
    <name type="common">Nematode worm</name>
    <dbReference type="NCBI Taxonomy" id="13658"/>
    <lineage>
        <taxon>Eukaryota</taxon>
        <taxon>Metazoa</taxon>
        <taxon>Ecdysozoa</taxon>
        <taxon>Nematoda</taxon>
        <taxon>Enoplea</taxon>
        <taxon>Dorylaimia</taxon>
        <taxon>Mermithida</taxon>
        <taxon>Mermithoidea</taxon>
        <taxon>Mermithidae</taxon>
        <taxon>Romanomermis</taxon>
    </lineage>
</organism>
<feature type="compositionally biased region" description="Basic residues" evidence="1">
    <location>
        <begin position="57"/>
        <end position="77"/>
    </location>
</feature>
<dbReference type="Proteomes" id="UP000887565">
    <property type="component" value="Unplaced"/>
</dbReference>
<evidence type="ECO:0000256" key="1">
    <source>
        <dbReference type="SAM" id="MobiDB-lite"/>
    </source>
</evidence>
<dbReference type="WBParaSite" id="nRc.2.0.1.t09924-RA">
    <property type="protein sequence ID" value="nRc.2.0.1.t09924-RA"/>
    <property type="gene ID" value="nRc.2.0.1.g09924"/>
</dbReference>
<feature type="compositionally biased region" description="Basic residues" evidence="1">
    <location>
        <begin position="1"/>
        <end position="10"/>
    </location>
</feature>
<proteinExistence type="predicted"/>
<feature type="region of interest" description="Disordered" evidence="1">
    <location>
        <begin position="45"/>
        <end position="77"/>
    </location>
</feature>
<accession>A0A915I707</accession>
<evidence type="ECO:0000313" key="3">
    <source>
        <dbReference type="WBParaSite" id="nRc.2.0.1.t09924-RA"/>
    </source>
</evidence>
<evidence type="ECO:0000313" key="2">
    <source>
        <dbReference type="Proteomes" id="UP000887565"/>
    </source>
</evidence>
<sequence length="77" mass="9013">MQRRCKHVSKARGCLSNKPSAISSSRNEKKQECLQFSEKVVIQRAKPESKKAAPHLAARHQQFRPQRRLIHKARRLR</sequence>
<reference evidence="3" key="1">
    <citation type="submission" date="2022-11" db="UniProtKB">
        <authorList>
            <consortium name="WormBaseParasite"/>
        </authorList>
    </citation>
    <scope>IDENTIFICATION</scope>
</reference>
<protein>
    <submittedName>
        <fullName evidence="3">Uncharacterized protein</fullName>
    </submittedName>
</protein>
<feature type="region of interest" description="Disordered" evidence="1">
    <location>
        <begin position="1"/>
        <end position="29"/>
    </location>
</feature>
<name>A0A915I707_ROMCU</name>
<dbReference type="AlphaFoldDB" id="A0A915I707"/>